<proteinExistence type="inferred from homology"/>
<dbReference type="InterPro" id="IPR035965">
    <property type="entry name" value="PAS-like_dom_sf"/>
</dbReference>
<dbReference type="InterPro" id="IPR029016">
    <property type="entry name" value="GAF-like_dom_sf"/>
</dbReference>
<dbReference type="InterPro" id="IPR003594">
    <property type="entry name" value="HATPase_dom"/>
</dbReference>
<dbReference type="SMART" id="SM00065">
    <property type="entry name" value="GAF"/>
    <property type="match status" value="1"/>
</dbReference>
<dbReference type="InterPro" id="IPR013654">
    <property type="entry name" value="PAS_2"/>
</dbReference>
<dbReference type="Pfam" id="PF02518">
    <property type="entry name" value="HATPase_c"/>
    <property type="match status" value="1"/>
</dbReference>
<protein>
    <submittedName>
        <fullName evidence="9">Multi-sensor signal transduction histidine kinase</fullName>
    </submittedName>
</protein>
<dbReference type="EMBL" id="CP003811">
    <property type="protein sequence ID" value="AIQ92004.1"/>
    <property type="molecule type" value="Genomic_DNA"/>
</dbReference>
<dbReference type="PANTHER" id="PTHR43065:SF23">
    <property type="entry name" value="SENSOR HISTIDINE KINASE PDTAS"/>
    <property type="match status" value="1"/>
</dbReference>
<dbReference type="GO" id="GO:0016301">
    <property type="term" value="F:kinase activity"/>
    <property type="evidence" value="ECO:0007669"/>
    <property type="project" value="UniProtKB-KW"/>
</dbReference>
<feature type="domain" description="Phytochrome chromophore attachment site" evidence="6">
    <location>
        <begin position="299"/>
        <end position="458"/>
    </location>
</feature>
<dbReference type="InterPro" id="IPR043150">
    <property type="entry name" value="Phytochrome_PHY_sf"/>
</dbReference>
<keyword evidence="2" id="KW-0600">Photoreceptor protein</keyword>
<dbReference type="SUPFAM" id="SSF55785">
    <property type="entry name" value="PYP-like sensor domain (PAS domain)"/>
    <property type="match status" value="2"/>
</dbReference>
<keyword evidence="9" id="KW-0418">Kinase</keyword>
<dbReference type="Gene3D" id="3.30.565.10">
    <property type="entry name" value="Histidine kinase-like ATPase, C-terminal domain"/>
    <property type="match status" value="1"/>
</dbReference>
<dbReference type="AlphaFoldDB" id="A0A089QBR2"/>
<evidence type="ECO:0000259" key="7">
    <source>
        <dbReference type="PROSITE" id="PS50109"/>
    </source>
</evidence>
<dbReference type="STRING" id="693986.MOC_4249"/>
<evidence type="ECO:0000256" key="3">
    <source>
        <dbReference type="ARBA" id="ARBA00022606"/>
    </source>
</evidence>
<dbReference type="GO" id="GO:0009881">
    <property type="term" value="F:photoreceptor activity"/>
    <property type="evidence" value="ECO:0007669"/>
    <property type="project" value="UniProtKB-KW"/>
</dbReference>
<dbReference type="Pfam" id="PF01590">
    <property type="entry name" value="GAF"/>
    <property type="match status" value="1"/>
</dbReference>
<dbReference type="PANTHER" id="PTHR43065">
    <property type="entry name" value="SENSOR HISTIDINE KINASE"/>
    <property type="match status" value="1"/>
</dbReference>
<keyword evidence="3" id="KW-0716">Sensory transduction</keyword>
<dbReference type="InterPro" id="IPR016132">
    <property type="entry name" value="Phyto_chromo_attachment"/>
</dbReference>
<dbReference type="CDD" id="cd00130">
    <property type="entry name" value="PAS"/>
    <property type="match status" value="1"/>
</dbReference>
<dbReference type="HOGENOM" id="CLU_000445_50_1_5"/>
<dbReference type="PROSITE" id="PS50046">
    <property type="entry name" value="PHYTOCHROME_2"/>
    <property type="match status" value="1"/>
</dbReference>
<feature type="domain" description="Histidine kinase" evidence="7">
    <location>
        <begin position="687"/>
        <end position="879"/>
    </location>
</feature>
<dbReference type="Pfam" id="PF00360">
    <property type="entry name" value="PHY"/>
    <property type="match status" value="1"/>
</dbReference>
<keyword evidence="5" id="KW-0675">Receptor</keyword>
<comment type="similarity">
    <text evidence="1">In the N-terminal section; belongs to the phytochrome family.</text>
</comment>
<evidence type="ECO:0000259" key="8">
    <source>
        <dbReference type="PROSITE" id="PS50112"/>
    </source>
</evidence>
<evidence type="ECO:0000313" key="9">
    <source>
        <dbReference type="EMBL" id="AIQ92004.1"/>
    </source>
</evidence>
<dbReference type="GO" id="GO:0009584">
    <property type="term" value="P:detection of visible light"/>
    <property type="evidence" value="ECO:0007669"/>
    <property type="project" value="InterPro"/>
</dbReference>
<evidence type="ECO:0000259" key="6">
    <source>
        <dbReference type="PROSITE" id="PS50046"/>
    </source>
</evidence>
<dbReference type="Gene3D" id="3.30.450.20">
    <property type="entry name" value="PAS domain"/>
    <property type="match status" value="3"/>
</dbReference>
<dbReference type="KEGG" id="mor:MOC_4249"/>
<dbReference type="Pfam" id="PF07568">
    <property type="entry name" value="HisKA_2"/>
    <property type="match status" value="1"/>
</dbReference>
<accession>A0A089QBR2</accession>
<dbReference type="SUPFAM" id="SSF55781">
    <property type="entry name" value="GAF domain-like"/>
    <property type="match status" value="2"/>
</dbReference>
<organism evidence="9 10">
    <name type="scientific">Methylobacterium oryzae CBMB20</name>
    <dbReference type="NCBI Taxonomy" id="693986"/>
    <lineage>
        <taxon>Bacteria</taxon>
        <taxon>Pseudomonadati</taxon>
        <taxon>Pseudomonadota</taxon>
        <taxon>Alphaproteobacteria</taxon>
        <taxon>Hyphomicrobiales</taxon>
        <taxon>Methylobacteriaceae</taxon>
        <taxon>Methylobacterium</taxon>
    </lineage>
</organism>
<name>A0A089QBR2_9HYPH</name>
<dbReference type="GO" id="GO:0006355">
    <property type="term" value="P:regulation of DNA-templated transcription"/>
    <property type="evidence" value="ECO:0007669"/>
    <property type="project" value="InterPro"/>
</dbReference>
<dbReference type="InterPro" id="IPR003018">
    <property type="entry name" value="GAF"/>
</dbReference>
<evidence type="ECO:0000313" key="10">
    <source>
        <dbReference type="Proteomes" id="UP000029492"/>
    </source>
</evidence>
<dbReference type="SUPFAM" id="SSF55874">
    <property type="entry name" value="ATPase domain of HSP90 chaperone/DNA topoisomerase II/histidine kinase"/>
    <property type="match status" value="1"/>
</dbReference>
<dbReference type="InterPro" id="IPR001294">
    <property type="entry name" value="Phytochrome"/>
</dbReference>
<dbReference type="PROSITE" id="PS50112">
    <property type="entry name" value="PAS"/>
    <property type="match status" value="1"/>
</dbReference>
<reference evidence="9 10" key="1">
    <citation type="journal article" date="2014" name="PLoS ONE">
        <title>Genome Information of Methylobacterium oryzae, a Plant-Probiotic Methylotroph in the Phyllosphere.</title>
        <authorList>
            <person name="Kwak M.J."/>
            <person name="Jeong H."/>
            <person name="Madhaiyan M."/>
            <person name="Lee Y."/>
            <person name="Sa T.M."/>
            <person name="Oh T.K."/>
            <person name="Kim J.F."/>
        </authorList>
    </citation>
    <scope>NUCLEOTIDE SEQUENCE [LARGE SCALE GENOMIC DNA]</scope>
    <source>
        <strain evidence="9 10">CBMB20</strain>
    </source>
</reference>
<dbReference type="PRINTS" id="PR01033">
    <property type="entry name" value="PHYTOCHROME"/>
</dbReference>
<keyword evidence="9" id="KW-0808">Transferase</keyword>
<dbReference type="InterPro" id="IPR011495">
    <property type="entry name" value="Sig_transdc_His_kin_sub2_dim/P"/>
</dbReference>
<dbReference type="InterPro" id="IPR000014">
    <property type="entry name" value="PAS"/>
</dbReference>
<dbReference type="SMART" id="SM00387">
    <property type="entry name" value="HATPase_c"/>
    <property type="match status" value="1"/>
</dbReference>
<dbReference type="eggNOG" id="COG4251">
    <property type="taxonomic scope" value="Bacteria"/>
</dbReference>
<feature type="domain" description="PAS" evidence="8">
    <location>
        <begin position="28"/>
        <end position="73"/>
    </location>
</feature>
<evidence type="ECO:0000256" key="1">
    <source>
        <dbReference type="ARBA" id="ARBA00006402"/>
    </source>
</evidence>
<dbReference type="Gene3D" id="3.30.450.40">
    <property type="match status" value="1"/>
</dbReference>
<dbReference type="PROSITE" id="PS50109">
    <property type="entry name" value="HIS_KIN"/>
    <property type="match status" value="1"/>
</dbReference>
<dbReference type="InterPro" id="IPR036890">
    <property type="entry name" value="HATPase_C_sf"/>
</dbReference>
<keyword evidence="4" id="KW-0157">Chromophore</keyword>
<dbReference type="Pfam" id="PF08446">
    <property type="entry name" value="PAS_2"/>
    <property type="match status" value="1"/>
</dbReference>
<dbReference type="Proteomes" id="UP000029492">
    <property type="component" value="Chromosome"/>
</dbReference>
<evidence type="ECO:0000256" key="5">
    <source>
        <dbReference type="ARBA" id="ARBA00023170"/>
    </source>
</evidence>
<evidence type="ECO:0000256" key="2">
    <source>
        <dbReference type="ARBA" id="ARBA00022543"/>
    </source>
</evidence>
<dbReference type="InterPro" id="IPR013515">
    <property type="entry name" value="Phytochrome_cen-reg"/>
</dbReference>
<evidence type="ECO:0000256" key="4">
    <source>
        <dbReference type="ARBA" id="ARBA00022991"/>
    </source>
</evidence>
<dbReference type="InterPro" id="IPR005467">
    <property type="entry name" value="His_kinase_dom"/>
</dbReference>
<sequence>MNEPVSLLMPPSQAPNTDVDLDAIAPDALDRLDQGVIGLDSAGTVVAFSEGASAISGLSREAVLGRDYFRDVMPGTNVPNFRGRFLAGARRGTLDETFDYVFGRLPQPLRARIHMRHGQIAGGSPVTWLTIDPVESLGADHSREAVMAAIGRRVRAEPVDASLCEREPIHIPGSIQPNAVMLAADAGTLLVVAYSANVGEIVDPIEPPLAGRPLADVLPADFVAAIRARLARGTLHDGASLRRTLAFPGRGTAYHAVAHAHAGRLIVEMELEPDSAGDFATASQADTELAVGRLREAGTLADIARIAALEIRALTGFEAVLVYRFDTDWNGEAVAEDKVPDWSRSLLGLRFPASDIPAQARALYTKAKSRFVIDRDSVPVGLVSAPGAGNGPIDLTFAQHRTLSPIHLEYQRNLGVNGSMSISIMVEGRLWGLMIGHHRRPHYVTPETRAAATVLTDAFAMRVQEIESRRLWAERQAHLDVEGRLVRGLTRSDDFVAALTGGTTTLLDLFGATGAGIVSGDRVTGIGRTPPVDMVAAIAGWLRAGVPAGEVAYSSDSFTADYPEAGPHREIASGLLAVFVDASRENLLLWFRPEVPSTVTWGGDPRKPVLAGSGPVAVLPRRSFERWVEERTGFAAPWAEWQVHLAGSLAEAVEGVVLRQRRKIDELTGLLAEKERLLEQKDLLTREIDHRVKNSLQIVSAFLQMQRRQIADGEARQAFADTSARVMSVARVHDSLYQADRFDEVDLGQTIESLCNDLAGLAGDGHAVDLSAEPGLMVPYRKAVALSLIATELVTNAFKYAANPTGGGRVEVSVSASGPGEVQLRVCDDGSGLPDDWADAKARSKGSGLGMKLIRAMLDQINAKLTVANNPGACFTITA</sequence>
<keyword evidence="10" id="KW-1185">Reference proteome</keyword>
<dbReference type="Gene3D" id="3.30.450.270">
    <property type="match status" value="1"/>
</dbReference>
<gene>
    <name evidence="9" type="ORF">MOC_4249</name>
</gene>